<dbReference type="SUPFAM" id="SSF46785">
    <property type="entry name" value="Winged helix' DNA-binding domain"/>
    <property type="match status" value="1"/>
</dbReference>
<dbReference type="Pfam" id="PF01909">
    <property type="entry name" value="NTP_transf_2"/>
    <property type="match status" value="1"/>
</dbReference>
<dbReference type="CDD" id="cd05403">
    <property type="entry name" value="NT_KNTase_like"/>
    <property type="match status" value="1"/>
</dbReference>
<protein>
    <submittedName>
        <fullName evidence="2">Transcriptional regulator</fullName>
    </submittedName>
</protein>
<dbReference type="InterPro" id="IPR043519">
    <property type="entry name" value="NT_sf"/>
</dbReference>
<dbReference type="EMBL" id="LCBN01000021">
    <property type="protein sequence ID" value="KKS13604.1"/>
    <property type="molecule type" value="Genomic_DNA"/>
</dbReference>
<dbReference type="Proteomes" id="UP000034753">
    <property type="component" value="Unassembled WGS sequence"/>
</dbReference>
<evidence type="ECO:0000313" key="3">
    <source>
        <dbReference type="Proteomes" id="UP000034753"/>
    </source>
</evidence>
<dbReference type="SUPFAM" id="SSF81301">
    <property type="entry name" value="Nucleotidyltransferase"/>
    <property type="match status" value="1"/>
</dbReference>
<feature type="domain" description="Polymerase nucleotidyl transferase" evidence="1">
    <location>
        <begin position="134"/>
        <end position="168"/>
    </location>
</feature>
<proteinExistence type="predicted"/>
<evidence type="ECO:0000259" key="1">
    <source>
        <dbReference type="Pfam" id="PF01909"/>
    </source>
</evidence>
<name>A0A0G0WLG1_9BACT</name>
<evidence type="ECO:0000313" key="2">
    <source>
        <dbReference type="EMBL" id="KKS13604.1"/>
    </source>
</evidence>
<gene>
    <name evidence="2" type="ORF">UU67_C0021G0007</name>
</gene>
<dbReference type="GO" id="GO:0016779">
    <property type="term" value="F:nucleotidyltransferase activity"/>
    <property type="evidence" value="ECO:0007669"/>
    <property type="project" value="InterPro"/>
</dbReference>
<dbReference type="InterPro" id="IPR002934">
    <property type="entry name" value="Polymerase_NTP_transf_dom"/>
</dbReference>
<dbReference type="Gene3D" id="3.30.460.10">
    <property type="entry name" value="Beta Polymerase, domain 2"/>
    <property type="match status" value="1"/>
</dbReference>
<sequence length="219" mass="24500">MAKKGFLERAAEEIWPQAKNKLAQSSKPARAVKREGLLELSEICRRVLYYFFDCPDDAIGLNGLAENVKASKTSTREAVLLLEKHGYIKKDVIGNAWRIYAHNPNEFFFTISKIPYNLQLIYESAILGTIYDKLPGAKAIILFGSYRHGTNNKNSDVDIAVETAGGKDLQIVTLGTVNFGFRKNVKVNLHIFSRNNIDLNLFTNIANGIVLDGLLEVRP</sequence>
<comment type="caution">
    <text evidence="2">The sequence shown here is derived from an EMBL/GenBank/DDBJ whole genome shotgun (WGS) entry which is preliminary data.</text>
</comment>
<dbReference type="InterPro" id="IPR036390">
    <property type="entry name" value="WH_DNA-bd_sf"/>
</dbReference>
<dbReference type="AlphaFoldDB" id="A0A0G0WLG1"/>
<reference evidence="2 3" key="1">
    <citation type="journal article" date="2015" name="Nature">
        <title>rRNA introns, odd ribosomes, and small enigmatic genomes across a large radiation of phyla.</title>
        <authorList>
            <person name="Brown C.T."/>
            <person name="Hug L.A."/>
            <person name="Thomas B.C."/>
            <person name="Sharon I."/>
            <person name="Castelle C.J."/>
            <person name="Singh A."/>
            <person name="Wilkins M.J."/>
            <person name="Williams K.H."/>
            <person name="Banfield J.F."/>
        </authorList>
    </citation>
    <scope>NUCLEOTIDE SEQUENCE [LARGE SCALE GENOMIC DNA]</scope>
</reference>
<organism evidence="2 3">
    <name type="scientific">Candidatus Daviesbacteria bacterium GW2011_GWB1_41_5</name>
    <dbReference type="NCBI Taxonomy" id="1618429"/>
    <lineage>
        <taxon>Bacteria</taxon>
        <taxon>Candidatus Daviesiibacteriota</taxon>
    </lineage>
</organism>
<accession>A0A0G0WLG1</accession>